<evidence type="ECO:0000256" key="1">
    <source>
        <dbReference type="ARBA" id="ARBA00004589"/>
    </source>
</evidence>
<keyword evidence="6 11" id="KW-0732">Signal</keyword>
<sequence>MKTTTLIALAAGLGEVAATFRGAKSFNCPSNTPETCDTQQEQGFDWTNLADGIFDNYGGFEFSGFECKSDGVGKRDALTGRTFGGKAACGVAEHGGGSSFGCGSSTEVDKFSIAHFDISVEFDVDLEFHYGMSDGSTCKHRSSCSKNGSTVKNSQCGGAQNVTVVYPSQSAQPSSTCSFSMHTISFSCGTPTATATSIVATTSDVETTPTGVEETSTEAVGTTSDVVETTPVDTTPAETTPAETTPAVTTPAETTPTEVIDTTSTEVEATTSEVVDTTASEVVDTSTKITSTMVTTFIGTSTVFETSVLTVTSCGPEIPDCPAGGSNNTVVVVTSTVAVSTTVCPITETQTTVIETTGPVETIPVETSAGEVDSTSTTEIVETTSNEAVESSTTAAESTIEVGTTTAVDTTSTEAAGTTTSSEAPLETLPCPGVVPSCLNTWMFTIDCGDNTDSSCYCPSAEFVENIFSCIYSYGESDDIIQEAVEFFQGICANYAGDNPAIATGAETITTIITVSPTTAIATATSTQSAQYTTVTVIQTTVVPCESDGTTLTDSSSTVVISTEMTVPQVTFQTTIEEGATTSDVVLIPGTTAVYETTPVATEITSTDALPITDTTLYTKPSTYVPSGTGVLPSATTSSPVQFTGAASPKGVAFGAIAFGVAGAIVGM</sequence>
<evidence type="ECO:0000256" key="3">
    <source>
        <dbReference type="ARBA" id="ARBA00010031"/>
    </source>
</evidence>
<proteinExistence type="inferred from homology"/>
<feature type="chain" id="PRO_5041940873" description="CFEM domain-containing protein" evidence="11">
    <location>
        <begin position="19"/>
        <end position="668"/>
    </location>
</feature>
<feature type="signal peptide" evidence="11">
    <location>
        <begin position="1"/>
        <end position="18"/>
    </location>
</feature>
<keyword evidence="5" id="KW-0336">GPI-anchor</keyword>
<evidence type="ECO:0000313" key="13">
    <source>
        <dbReference type="EMBL" id="KAJ2904890.1"/>
    </source>
</evidence>
<dbReference type="Pfam" id="PF05730">
    <property type="entry name" value="CFEM"/>
    <property type="match status" value="1"/>
</dbReference>
<dbReference type="Proteomes" id="UP001201980">
    <property type="component" value="Unassembled WGS sequence"/>
</dbReference>
<keyword evidence="9" id="KW-0479">Metal-binding</keyword>
<keyword evidence="14" id="KW-1185">Reference proteome</keyword>
<feature type="region of interest" description="Disordered" evidence="10">
    <location>
        <begin position="204"/>
        <end position="223"/>
    </location>
</feature>
<keyword evidence="7" id="KW-1015">Disulfide bond</keyword>
<comment type="subcellular location">
    <subcellularLocation>
        <location evidence="1">Membrane</location>
        <topology evidence="1">Lipid-anchor</topology>
        <topology evidence="1">GPI-anchor</topology>
    </subcellularLocation>
    <subcellularLocation>
        <location evidence="2">Secreted</location>
    </subcellularLocation>
</comment>
<keyword evidence="5" id="KW-0325">Glycoprotein</keyword>
<protein>
    <recommendedName>
        <fullName evidence="12">CFEM domain-containing protein</fullName>
    </recommendedName>
</protein>
<evidence type="ECO:0000256" key="9">
    <source>
        <dbReference type="PROSITE-ProRule" id="PRU01356"/>
    </source>
</evidence>
<dbReference type="GO" id="GO:0046872">
    <property type="term" value="F:metal ion binding"/>
    <property type="evidence" value="ECO:0007669"/>
    <property type="project" value="UniProtKB-UniRule"/>
</dbReference>
<dbReference type="GO" id="GO:0098552">
    <property type="term" value="C:side of membrane"/>
    <property type="evidence" value="ECO:0007669"/>
    <property type="project" value="UniProtKB-KW"/>
</dbReference>
<evidence type="ECO:0000256" key="10">
    <source>
        <dbReference type="SAM" id="MobiDB-lite"/>
    </source>
</evidence>
<feature type="binding site" description="axial binding residue" evidence="9">
    <location>
        <position position="453"/>
    </location>
    <ligand>
        <name>heme</name>
        <dbReference type="ChEBI" id="CHEBI:30413"/>
    </ligand>
    <ligandPart>
        <name>Fe</name>
        <dbReference type="ChEBI" id="CHEBI:18248"/>
    </ligandPart>
</feature>
<accession>A0AAD5RX39</accession>
<keyword evidence="9" id="KW-0408">Iron</keyword>
<dbReference type="EMBL" id="JAKWBI020000042">
    <property type="protein sequence ID" value="KAJ2904890.1"/>
    <property type="molecule type" value="Genomic_DNA"/>
</dbReference>
<organism evidence="13 14">
    <name type="scientific">Zalerion maritima</name>
    <dbReference type="NCBI Taxonomy" id="339359"/>
    <lineage>
        <taxon>Eukaryota</taxon>
        <taxon>Fungi</taxon>
        <taxon>Dikarya</taxon>
        <taxon>Ascomycota</taxon>
        <taxon>Pezizomycotina</taxon>
        <taxon>Sordariomycetes</taxon>
        <taxon>Lulworthiomycetidae</taxon>
        <taxon>Lulworthiales</taxon>
        <taxon>Lulworthiaceae</taxon>
        <taxon>Zalerion</taxon>
    </lineage>
</organism>
<dbReference type="GO" id="GO:0005576">
    <property type="term" value="C:extracellular region"/>
    <property type="evidence" value="ECO:0007669"/>
    <property type="project" value="UniProtKB-SubCell"/>
</dbReference>
<keyword evidence="4" id="KW-0964">Secreted</keyword>
<feature type="compositionally biased region" description="Polar residues" evidence="10">
    <location>
        <begin position="204"/>
        <end position="221"/>
    </location>
</feature>
<keyword evidence="8" id="KW-0449">Lipoprotein</keyword>
<comment type="caution">
    <text evidence="13">The sequence shown here is derived from an EMBL/GenBank/DDBJ whole genome shotgun (WGS) entry which is preliminary data.</text>
</comment>
<feature type="domain" description="CFEM" evidence="12">
    <location>
        <begin position="403"/>
        <end position="519"/>
    </location>
</feature>
<dbReference type="PROSITE" id="PS52012">
    <property type="entry name" value="CFEM"/>
    <property type="match status" value="1"/>
</dbReference>
<reference evidence="13" key="1">
    <citation type="submission" date="2022-07" db="EMBL/GenBank/DDBJ databases">
        <title>Draft genome sequence of Zalerion maritima ATCC 34329, a (micro)plastics degrading marine fungus.</title>
        <authorList>
            <person name="Paco A."/>
            <person name="Goncalves M.F.M."/>
            <person name="Rocha-Santos T.A.P."/>
            <person name="Alves A."/>
        </authorList>
    </citation>
    <scope>NUCLEOTIDE SEQUENCE</scope>
    <source>
        <strain evidence="13">ATCC 34329</strain>
    </source>
</reference>
<gene>
    <name evidence="13" type="ORF">MKZ38_006931</name>
</gene>
<evidence type="ECO:0000259" key="12">
    <source>
        <dbReference type="PROSITE" id="PS52012"/>
    </source>
</evidence>
<dbReference type="AlphaFoldDB" id="A0AAD5RX39"/>
<keyword evidence="9" id="KW-0349">Heme</keyword>
<evidence type="ECO:0000256" key="8">
    <source>
        <dbReference type="ARBA" id="ARBA00023288"/>
    </source>
</evidence>
<comment type="similarity">
    <text evidence="3">Belongs to the RBT5 family.</text>
</comment>
<dbReference type="InterPro" id="IPR008427">
    <property type="entry name" value="Extracellular_membr_CFEM_dom"/>
</dbReference>
<evidence type="ECO:0000256" key="4">
    <source>
        <dbReference type="ARBA" id="ARBA00022525"/>
    </source>
</evidence>
<evidence type="ECO:0000256" key="5">
    <source>
        <dbReference type="ARBA" id="ARBA00022622"/>
    </source>
</evidence>
<keyword evidence="5" id="KW-0472">Membrane</keyword>
<evidence type="ECO:0000256" key="7">
    <source>
        <dbReference type="ARBA" id="ARBA00023157"/>
    </source>
</evidence>
<evidence type="ECO:0000256" key="6">
    <source>
        <dbReference type="ARBA" id="ARBA00022729"/>
    </source>
</evidence>
<name>A0AAD5RX39_9PEZI</name>
<evidence type="ECO:0000256" key="11">
    <source>
        <dbReference type="SAM" id="SignalP"/>
    </source>
</evidence>
<feature type="region of interest" description="Disordered" evidence="10">
    <location>
        <begin position="229"/>
        <end position="256"/>
    </location>
</feature>
<evidence type="ECO:0000256" key="2">
    <source>
        <dbReference type="ARBA" id="ARBA00004613"/>
    </source>
</evidence>
<comment type="caution">
    <text evidence="9">Lacks conserved residue(s) required for the propagation of feature annotation.</text>
</comment>
<evidence type="ECO:0000313" key="14">
    <source>
        <dbReference type="Proteomes" id="UP001201980"/>
    </source>
</evidence>